<dbReference type="Proteomes" id="UP000823388">
    <property type="component" value="Chromosome 3K"/>
</dbReference>
<evidence type="ECO:0000313" key="2">
    <source>
        <dbReference type="EMBL" id="KAG2628059.1"/>
    </source>
</evidence>
<reference evidence="2" key="1">
    <citation type="submission" date="2020-05" db="EMBL/GenBank/DDBJ databases">
        <title>WGS assembly of Panicum virgatum.</title>
        <authorList>
            <person name="Lovell J.T."/>
            <person name="Jenkins J."/>
            <person name="Shu S."/>
            <person name="Juenger T.E."/>
            <person name="Schmutz J."/>
        </authorList>
    </citation>
    <scope>NUCLEOTIDE SEQUENCE</scope>
    <source>
        <strain evidence="2">AP13</strain>
    </source>
</reference>
<dbReference type="AlphaFoldDB" id="A0A8T0V7T6"/>
<protein>
    <submittedName>
        <fullName evidence="2">Uncharacterized protein</fullName>
    </submittedName>
</protein>
<feature type="region of interest" description="Disordered" evidence="1">
    <location>
        <begin position="20"/>
        <end position="39"/>
    </location>
</feature>
<proteinExistence type="predicted"/>
<keyword evidence="3" id="KW-1185">Reference proteome</keyword>
<gene>
    <name evidence="2" type="ORF">PVAP13_3KG228300</name>
</gene>
<feature type="compositionally biased region" description="Low complexity" evidence="1">
    <location>
        <begin position="22"/>
        <end position="39"/>
    </location>
</feature>
<evidence type="ECO:0000313" key="3">
    <source>
        <dbReference type="Proteomes" id="UP000823388"/>
    </source>
</evidence>
<comment type="caution">
    <text evidence="2">The sequence shown here is derived from an EMBL/GenBank/DDBJ whole genome shotgun (WGS) entry which is preliminary data.</text>
</comment>
<dbReference type="EMBL" id="CM029041">
    <property type="protein sequence ID" value="KAG2628059.1"/>
    <property type="molecule type" value="Genomic_DNA"/>
</dbReference>
<organism evidence="2 3">
    <name type="scientific">Panicum virgatum</name>
    <name type="common">Blackwell switchgrass</name>
    <dbReference type="NCBI Taxonomy" id="38727"/>
    <lineage>
        <taxon>Eukaryota</taxon>
        <taxon>Viridiplantae</taxon>
        <taxon>Streptophyta</taxon>
        <taxon>Embryophyta</taxon>
        <taxon>Tracheophyta</taxon>
        <taxon>Spermatophyta</taxon>
        <taxon>Magnoliopsida</taxon>
        <taxon>Liliopsida</taxon>
        <taxon>Poales</taxon>
        <taxon>Poaceae</taxon>
        <taxon>PACMAD clade</taxon>
        <taxon>Panicoideae</taxon>
        <taxon>Panicodae</taxon>
        <taxon>Paniceae</taxon>
        <taxon>Panicinae</taxon>
        <taxon>Panicum</taxon>
        <taxon>Panicum sect. Hiantes</taxon>
    </lineage>
</organism>
<name>A0A8T0V7T6_PANVG</name>
<sequence>MKRRLDPAGIRRGECWNRRSDASGVGFESSGAGSESASFPLPSEMIELGPRGRRGWRAGSDSGDFCSYRLQIEGTVRTRGNESVPSLCSLAAAAIPGVHSEDLIRTPTSRWVIWAFSIQLLFVCLGV</sequence>
<evidence type="ECO:0000256" key="1">
    <source>
        <dbReference type="SAM" id="MobiDB-lite"/>
    </source>
</evidence>
<accession>A0A8T0V7T6</accession>